<evidence type="ECO:0000313" key="2">
    <source>
        <dbReference type="EMBL" id="KAF6172495.1"/>
    </source>
</evidence>
<proteinExistence type="inferred from homology"/>
<dbReference type="Proteomes" id="UP000541444">
    <property type="component" value="Unassembled WGS sequence"/>
</dbReference>
<accession>A0A7J7NZ73</accession>
<evidence type="ECO:0000313" key="3">
    <source>
        <dbReference type="Proteomes" id="UP000541444"/>
    </source>
</evidence>
<dbReference type="Pfam" id="PF02519">
    <property type="entry name" value="Auxin_inducible"/>
    <property type="match status" value="2"/>
</dbReference>
<reference evidence="2 3" key="1">
    <citation type="journal article" date="2020" name="IScience">
        <title>Genome Sequencing of the Endangered Kingdonia uniflora (Circaeasteraceae, Ranunculales) Reveals Potential Mechanisms of Evolutionary Specialization.</title>
        <authorList>
            <person name="Sun Y."/>
            <person name="Deng T."/>
            <person name="Zhang A."/>
            <person name="Moore M.J."/>
            <person name="Landis J.B."/>
            <person name="Lin N."/>
            <person name="Zhang H."/>
            <person name="Zhang X."/>
            <person name="Huang J."/>
            <person name="Zhang X."/>
            <person name="Sun H."/>
            <person name="Wang H."/>
        </authorList>
    </citation>
    <scope>NUCLEOTIDE SEQUENCE [LARGE SCALE GENOMIC DNA]</scope>
    <source>
        <strain evidence="2">TB1705</strain>
        <tissue evidence="2">Leaf</tissue>
    </source>
</reference>
<dbReference type="OrthoDB" id="1936278at2759"/>
<gene>
    <name evidence="2" type="ORF">GIB67_007008</name>
</gene>
<comment type="caution">
    <text evidence="2">The sequence shown here is derived from an EMBL/GenBank/DDBJ whole genome shotgun (WGS) entry which is preliminary data.</text>
</comment>
<name>A0A7J7NZ73_9MAGN</name>
<evidence type="ECO:0000256" key="1">
    <source>
        <dbReference type="ARBA" id="ARBA00006974"/>
    </source>
</evidence>
<dbReference type="InterPro" id="IPR003676">
    <property type="entry name" value="SAUR_fam"/>
</dbReference>
<comment type="similarity">
    <text evidence="1">Belongs to the ARG7 family.</text>
</comment>
<dbReference type="PANTHER" id="PTHR31175">
    <property type="entry name" value="AUXIN-RESPONSIVE FAMILY PROTEIN"/>
    <property type="match status" value="1"/>
</dbReference>
<sequence>MAKKCQHVAVIGRGRIMTSKTDYLLGDKRKRSVDKGYCVVYTADENRFVLPLAYPNHDIFQSLLTMSEEEFGLPTDGPITLPCDMVFMKFVISAVRSHVSTDLEKALLASISTGRSNIMNPRSLLKMARKWHEVVVIGRGRIMLSRTGDIADDKRNKSVVDKGYVAVYTADENRFIVPLTYLNHDIFRELLRLSEKEFGLPRDGPITLSCDMVFMKYIVSLVQSRVSKDLEKAVLSTISSGRCLSSFQMEHSSQQLLFHAF</sequence>
<dbReference type="AlphaFoldDB" id="A0A7J7NZ73"/>
<keyword evidence="3" id="KW-1185">Reference proteome</keyword>
<organism evidence="2 3">
    <name type="scientific">Kingdonia uniflora</name>
    <dbReference type="NCBI Taxonomy" id="39325"/>
    <lineage>
        <taxon>Eukaryota</taxon>
        <taxon>Viridiplantae</taxon>
        <taxon>Streptophyta</taxon>
        <taxon>Embryophyta</taxon>
        <taxon>Tracheophyta</taxon>
        <taxon>Spermatophyta</taxon>
        <taxon>Magnoliopsida</taxon>
        <taxon>Ranunculales</taxon>
        <taxon>Circaeasteraceae</taxon>
        <taxon>Kingdonia</taxon>
    </lineage>
</organism>
<dbReference type="EMBL" id="JACGCM010000427">
    <property type="protein sequence ID" value="KAF6172495.1"/>
    <property type="molecule type" value="Genomic_DNA"/>
</dbReference>
<dbReference type="GO" id="GO:0009733">
    <property type="term" value="P:response to auxin"/>
    <property type="evidence" value="ECO:0007669"/>
    <property type="project" value="InterPro"/>
</dbReference>
<protein>
    <submittedName>
        <fullName evidence="2">Uncharacterized protein</fullName>
    </submittedName>
</protein>